<dbReference type="PANTHER" id="PTHR11627">
    <property type="entry name" value="FRUCTOSE-BISPHOSPHATE ALDOLASE"/>
    <property type="match status" value="1"/>
</dbReference>
<dbReference type="Proteomes" id="UP001058974">
    <property type="component" value="Chromosome 7"/>
</dbReference>
<keyword evidence="8" id="KW-1185">Reference proteome</keyword>
<dbReference type="AlphaFoldDB" id="A0A9D4ZZH7"/>
<evidence type="ECO:0000256" key="3">
    <source>
        <dbReference type="ARBA" id="ARBA00010387"/>
    </source>
</evidence>
<name>A0A9D4ZZH7_PEA</name>
<dbReference type="GO" id="GO:0004332">
    <property type="term" value="F:fructose-bisphosphate aldolase activity"/>
    <property type="evidence" value="ECO:0007669"/>
    <property type="project" value="UniProtKB-EC"/>
</dbReference>
<reference evidence="7 8" key="1">
    <citation type="journal article" date="2022" name="Nat. Genet.">
        <title>Improved pea reference genome and pan-genome highlight genomic features and evolutionary characteristics.</title>
        <authorList>
            <person name="Yang T."/>
            <person name="Liu R."/>
            <person name="Luo Y."/>
            <person name="Hu S."/>
            <person name="Wang D."/>
            <person name="Wang C."/>
            <person name="Pandey M.K."/>
            <person name="Ge S."/>
            <person name="Xu Q."/>
            <person name="Li N."/>
            <person name="Li G."/>
            <person name="Huang Y."/>
            <person name="Saxena R.K."/>
            <person name="Ji Y."/>
            <person name="Li M."/>
            <person name="Yan X."/>
            <person name="He Y."/>
            <person name="Liu Y."/>
            <person name="Wang X."/>
            <person name="Xiang C."/>
            <person name="Varshney R.K."/>
            <person name="Ding H."/>
            <person name="Gao S."/>
            <person name="Zong X."/>
        </authorList>
    </citation>
    <scope>NUCLEOTIDE SEQUENCE [LARGE SCALE GENOMIC DNA]</scope>
    <source>
        <strain evidence="7 8">cv. Zhongwan 6</strain>
    </source>
</reference>
<comment type="similarity">
    <text evidence="3">Belongs to the class I fructose-bisphosphate aldolase family.</text>
</comment>
<evidence type="ECO:0000256" key="2">
    <source>
        <dbReference type="ARBA" id="ARBA00004714"/>
    </source>
</evidence>
<protein>
    <recommendedName>
        <fullName evidence="4">fructose-bisphosphate aldolase</fullName>
        <ecNumber evidence="4">4.1.2.13</ecNumber>
    </recommendedName>
</protein>
<evidence type="ECO:0000256" key="5">
    <source>
        <dbReference type="ARBA" id="ARBA00023152"/>
    </source>
</evidence>
<gene>
    <name evidence="7" type="ORF">KIW84_073766</name>
</gene>
<comment type="catalytic activity">
    <reaction evidence="1">
        <text>beta-D-fructose 1,6-bisphosphate = D-glyceraldehyde 3-phosphate + dihydroxyacetone phosphate</text>
        <dbReference type="Rhea" id="RHEA:14729"/>
        <dbReference type="ChEBI" id="CHEBI:32966"/>
        <dbReference type="ChEBI" id="CHEBI:57642"/>
        <dbReference type="ChEBI" id="CHEBI:59776"/>
        <dbReference type="EC" id="4.1.2.13"/>
    </reaction>
</comment>
<dbReference type="SUPFAM" id="SSF51569">
    <property type="entry name" value="Aldolase"/>
    <property type="match status" value="1"/>
</dbReference>
<evidence type="ECO:0000313" key="8">
    <source>
        <dbReference type="Proteomes" id="UP001058974"/>
    </source>
</evidence>
<sequence length="220" mass="24494">MRNVIKEERDETPNEAIGCPKWAIRAPIMGELFTKVLKKVEVLLGIKVDKGTVELLLTNDETTTQGLDDINQRCKKDYEAGSRFSKWRAILKIDPNEPSSLSIHENTHSLACYAVICQENGLVPIVELEILVDGSHDIAKCTEVTELVLEVCYKALSDHHVLLEGTLLKLNMVIPGSYSTKVALKSTLKAWGRKPENIPRAQVALLVRCNTNLEATLGNY</sequence>
<proteinExistence type="inferred from homology"/>
<dbReference type="InterPro" id="IPR013785">
    <property type="entry name" value="Aldolase_TIM"/>
</dbReference>
<evidence type="ECO:0000256" key="1">
    <source>
        <dbReference type="ARBA" id="ARBA00000441"/>
    </source>
</evidence>
<dbReference type="EMBL" id="JAMSHJ010000007">
    <property type="protein sequence ID" value="KAI5387800.1"/>
    <property type="molecule type" value="Genomic_DNA"/>
</dbReference>
<comment type="caution">
    <text evidence="7">The sequence shown here is derived from an EMBL/GenBank/DDBJ whole genome shotgun (WGS) entry which is preliminary data.</text>
</comment>
<comment type="pathway">
    <text evidence="2">Carbohydrate degradation; glycolysis; D-glyceraldehyde 3-phosphate and glycerone phosphate from D-glucose: step 4/4.</text>
</comment>
<keyword evidence="5" id="KW-0324">Glycolysis</keyword>
<keyword evidence="6" id="KW-0456">Lyase</keyword>
<dbReference type="Gramene" id="Psat07G0376600-T1">
    <property type="protein sequence ID" value="KAI5387800.1"/>
    <property type="gene ID" value="KIW84_073766"/>
</dbReference>
<dbReference type="GO" id="GO:0006096">
    <property type="term" value="P:glycolytic process"/>
    <property type="evidence" value="ECO:0007669"/>
    <property type="project" value="UniProtKB-KW"/>
</dbReference>
<dbReference type="Pfam" id="PF00274">
    <property type="entry name" value="Glycolytic"/>
    <property type="match status" value="1"/>
</dbReference>
<accession>A0A9D4ZZH7</accession>
<evidence type="ECO:0000256" key="4">
    <source>
        <dbReference type="ARBA" id="ARBA00013068"/>
    </source>
</evidence>
<dbReference type="InterPro" id="IPR000741">
    <property type="entry name" value="FBA_I"/>
</dbReference>
<dbReference type="Gene3D" id="3.20.20.70">
    <property type="entry name" value="Aldolase class I"/>
    <property type="match status" value="2"/>
</dbReference>
<evidence type="ECO:0000313" key="7">
    <source>
        <dbReference type="EMBL" id="KAI5387800.1"/>
    </source>
</evidence>
<evidence type="ECO:0000256" key="6">
    <source>
        <dbReference type="ARBA" id="ARBA00023239"/>
    </source>
</evidence>
<organism evidence="7 8">
    <name type="scientific">Pisum sativum</name>
    <name type="common">Garden pea</name>
    <name type="synonym">Lathyrus oleraceus</name>
    <dbReference type="NCBI Taxonomy" id="3888"/>
    <lineage>
        <taxon>Eukaryota</taxon>
        <taxon>Viridiplantae</taxon>
        <taxon>Streptophyta</taxon>
        <taxon>Embryophyta</taxon>
        <taxon>Tracheophyta</taxon>
        <taxon>Spermatophyta</taxon>
        <taxon>Magnoliopsida</taxon>
        <taxon>eudicotyledons</taxon>
        <taxon>Gunneridae</taxon>
        <taxon>Pentapetalae</taxon>
        <taxon>rosids</taxon>
        <taxon>fabids</taxon>
        <taxon>Fabales</taxon>
        <taxon>Fabaceae</taxon>
        <taxon>Papilionoideae</taxon>
        <taxon>50 kb inversion clade</taxon>
        <taxon>NPAAA clade</taxon>
        <taxon>Hologalegina</taxon>
        <taxon>IRL clade</taxon>
        <taxon>Fabeae</taxon>
        <taxon>Lathyrus</taxon>
    </lineage>
</organism>
<dbReference type="EC" id="4.1.2.13" evidence="4"/>